<keyword evidence="4" id="KW-1185">Reference proteome</keyword>
<evidence type="ECO:0000256" key="2">
    <source>
        <dbReference type="SAM" id="MobiDB-lite"/>
    </source>
</evidence>
<feature type="coiled-coil region" evidence="1">
    <location>
        <begin position="29"/>
        <end position="113"/>
    </location>
</feature>
<dbReference type="PANTHER" id="PTHR34778:SF2">
    <property type="entry name" value="OS02G0580700 PROTEIN"/>
    <property type="match status" value="1"/>
</dbReference>
<dbReference type="Proteomes" id="UP000823775">
    <property type="component" value="Unassembled WGS sequence"/>
</dbReference>
<organism evidence="3 4">
    <name type="scientific">Datura stramonium</name>
    <name type="common">Jimsonweed</name>
    <name type="synonym">Common thornapple</name>
    <dbReference type="NCBI Taxonomy" id="4076"/>
    <lineage>
        <taxon>Eukaryota</taxon>
        <taxon>Viridiplantae</taxon>
        <taxon>Streptophyta</taxon>
        <taxon>Embryophyta</taxon>
        <taxon>Tracheophyta</taxon>
        <taxon>Spermatophyta</taxon>
        <taxon>Magnoliopsida</taxon>
        <taxon>eudicotyledons</taxon>
        <taxon>Gunneridae</taxon>
        <taxon>Pentapetalae</taxon>
        <taxon>asterids</taxon>
        <taxon>lamiids</taxon>
        <taxon>Solanales</taxon>
        <taxon>Solanaceae</taxon>
        <taxon>Solanoideae</taxon>
        <taxon>Datureae</taxon>
        <taxon>Datura</taxon>
    </lineage>
</organism>
<proteinExistence type="predicted"/>
<accession>A0ABS8VCM4</accession>
<name>A0ABS8VCM4_DATST</name>
<feature type="region of interest" description="Disordered" evidence="2">
    <location>
        <begin position="277"/>
        <end position="331"/>
    </location>
</feature>
<feature type="compositionally biased region" description="Basic and acidic residues" evidence="2">
    <location>
        <begin position="540"/>
        <end position="556"/>
    </location>
</feature>
<keyword evidence="1" id="KW-0175">Coiled coil</keyword>
<reference evidence="3 4" key="1">
    <citation type="journal article" date="2021" name="BMC Genomics">
        <title>Datura genome reveals duplications of psychoactive alkaloid biosynthetic genes and high mutation rate following tissue culture.</title>
        <authorList>
            <person name="Rajewski A."/>
            <person name="Carter-House D."/>
            <person name="Stajich J."/>
            <person name="Litt A."/>
        </authorList>
    </citation>
    <scope>NUCLEOTIDE SEQUENCE [LARGE SCALE GENOMIC DNA]</scope>
    <source>
        <strain evidence="3">AR-01</strain>
    </source>
</reference>
<dbReference type="EMBL" id="JACEIK010004005">
    <property type="protein sequence ID" value="MCD9643824.1"/>
    <property type="molecule type" value="Genomic_DNA"/>
</dbReference>
<comment type="caution">
    <text evidence="3">The sequence shown here is derived from an EMBL/GenBank/DDBJ whole genome shotgun (WGS) entry which is preliminary data.</text>
</comment>
<gene>
    <name evidence="3" type="ORF">HAX54_031671</name>
</gene>
<evidence type="ECO:0000313" key="4">
    <source>
        <dbReference type="Proteomes" id="UP000823775"/>
    </source>
</evidence>
<evidence type="ECO:0000256" key="1">
    <source>
        <dbReference type="SAM" id="Coils"/>
    </source>
</evidence>
<feature type="region of interest" description="Disordered" evidence="2">
    <location>
        <begin position="525"/>
        <end position="572"/>
    </location>
</feature>
<dbReference type="PANTHER" id="PTHR34778">
    <property type="entry name" value="OS02G0580700 PROTEIN"/>
    <property type="match status" value="1"/>
</dbReference>
<evidence type="ECO:0000313" key="3">
    <source>
        <dbReference type="EMBL" id="MCD9643824.1"/>
    </source>
</evidence>
<feature type="region of interest" description="Disordered" evidence="2">
    <location>
        <begin position="393"/>
        <end position="413"/>
    </location>
</feature>
<sequence>MDTDERLTALKRAYADIILNTAKEAAARIMSSEQKAVRYKHELQVAKEEALGMLLRLKQMMDSKISEVELTSLSQQKKIEELEAQLQEAEDIVNDLRVELREVQAELERVTSCKEKGVQNLEEVDAAALGEPENRVVLPPESQEESATISNTEIMNMNQQNQGYQSCSKMVQIGKPNIAGPDLPSIILRSKVPELYRNGCTQRIRACEGSLLDGDLSVSKRVEKIKNENGDGVEGEGICSAPINKVDDVVNPQENIQQSDDLLSSWNLLNSCRRKRRRAMRSRKADYPSPGSSPDNFLNIDKTSNTGSLTAHSSPASDSAPGEDPSHVGHGLSIEKAEPDMKLGFTEMHENEPQIAKSFCRKRRRAMRIRKADYPSPRSSPDHFLKIDKTSNTGGLTAHSSPARDCAPGEDPSQMGHSLLIARDEPDVKLGFTEMYENEPQSAETSGVLNSTVGDELVMAKTDPPRQESRSLESLEVPVDRTDFENVNSQLLNSLSKTADVNGEVPSQTMNDRVIKYTFQRKRKREQLSASERNAPIEKNISKELNGEKLNGHVEPKVSNSTTESSRDSRRMAQVARQKRENFKCLCRLDSDVECSFEWIWRNISGLAISTSQK</sequence>
<protein>
    <submittedName>
        <fullName evidence="3">Uncharacterized protein</fullName>
    </submittedName>
</protein>
<feature type="compositionally biased region" description="Polar residues" evidence="2">
    <location>
        <begin position="290"/>
        <end position="317"/>
    </location>
</feature>